<dbReference type="PROSITE" id="PS51063">
    <property type="entry name" value="HTH_CRP_2"/>
    <property type="match status" value="1"/>
</dbReference>
<evidence type="ECO:0000256" key="2">
    <source>
        <dbReference type="ARBA" id="ARBA00023125"/>
    </source>
</evidence>
<feature type="domain" description="Cyclic nucleotide-binding" evidence="4">
    <location>
        <begin position="1"/>
        <end position="56"/>
    </location>
</feature>
<dbReference type="Pfam" id="PF13545">
    <property type="entry name" value="HTH_Crp_2"/>
    <property type="match status" value="1"/>
</dbReference>
<dbReference type="Pfam" id="PF00027">
    <property type="entry name" value="cNMP_binding"/>
    <property type="match status" value="1"/>
</dbReference>
<dbReference type="EMBL" id="JAGXFD010000001">
    <property type="protein sequence ID" value="MBZ9567210.1"/>
    <property type="molecule type" value="Genomic_DNA"/>
</dbReference>
<keyword evidence="7" id="KW-1185">Reference proteome</keyword>
<dbReference type="SMART" id="SM00419">
    <property type="entry name" value="HTH_CRP"/>
    <property type="match status" value="1"/>
</dbReference>
<evidence type="ECO:0000259" key="4">
    <source>
        <dbReference type="PROSITE" id="PS50042"/>
    </source>
</evidence>
<dbReference type="SUPFAM" id="SSF46785">
    <property type="entry name" value="Winged helix' DNA-binding domain"/>
    <property type="match status" value="1"/>
</dbReference>
<accession>A0ABS7WY00</accession>
<evidence type="ECO:0000256" key="1">
    <source>
        <dbReference type="ARBA" id="ARBA00023015"/>
    </source>
</evidence>
<evidence type="ECO:0000313" key="6">
    <source>
        <dbReference type="EMBL" id="MBZ9567210.1"/>
    </source>
</evidence>
<dbReference type="InterPro" id="IPR018490">
    <property type="entry name" value="cNMP-bd_dom_sf"/>
</dbReference>
<comment type="caution">
    <text evidence="6">The sequence shown here is derived from an EMBL/GenBank/DDBJ whole genome shotgun (WGS) entry which is preliminary data.</text>
</comment>
<keyword evidence="2" id="KW-0238">DNA-binding</keyword>
<evidence type="ECO:0000259" key="5">
    <source>
        <dbReference type="PROSITE" id="PS51063"/>
    </source>
</evidence>
<reference evidence="6 7" key="1">
    <citation type="submission" date="2021-05" db="EMBL/GenBank/DDBJ databases">
        <title>Petroleum and Energy Research Collection (APPE): ex situ preservation of microbial diversity associated with the oil industry and exploitation of its biotechnological potential.</title>
        <authorList>
            <person name="Paixao C.T.M."/>
            <person name="Gomes M.B."/>
            <person name="Oliveira V.M."/>
        </authorList>
    </citation>
    <scope>NUCLEOTIDE SEQUENCE [LARGE SCALE GENOMIC DNA]</scope>
    <source>
        <strain evidence="6 7">LIT2</strain>
    </source>
</reference>
<keyword evidence="1" id="KW-0805">Transcription regulation</keyword>
<dbReference type="CDD" id="cd00038">
    <property type="entry name" value="CAP_ED"/>
    <property type="match status" value="1"/>
</dbReference>
<sequence length="225" mass="25204">MKRAPRAVSAGDWLWHEGDSADTLLVLREGWACSARYLPDGSRQLLEIFLPGDILGFGELADGARRNDVSMLTDGEISEYSYSHLRELFERAPRLRSALFVIANQRQAMLAERLVSIARRNARERLAHFLCECHARLQEPANDARQGFLLPLSQQDLADALGMSPVHISRTFSSLACLGLVRRQHYHIQILDPVRLERLAGFNGAYLQCDTQLLAAEPPTTIEPG</sequence>
<evidence type="ECO:0000256" key="3">
    <source>
        <dbReference type="ARBA" id="ARBA00023163"/>
    </source>
</evidence>
<name>A0ABS7WY00_9GAMM</name>
<dbReference type="Gene3D" id="1.10.10.10">
    <property type="entry name" value="Winged helix-like DNA-binding domain superfamily/Winged helix DNA-binding domain"/>
    <property type="match status" value="1"/>
</dbReference>
<dbReference type="InterPro" id="IPR000595">
    <property type="entry name" value="cNMP-bd_dom"/>
</dbReference>
<dbReference type="PANTHER" id="PTHR24567:SF75">
    <property type="entry name" value="FUMARATE AND NITRATE REDUCTION REGULATORY PROTEIN"/>
    <property type="match status" value="1"/>
</dbReference>
<dbReference type="PROSITE" id="PS50042">
    <property type="entry name" value="CNMP_BINDING_3"/>
    <property type="match status" value="1"/>
</dbReference>
<dbReference type="Gene3D" id="2.60.120.10">
    <property type="entry name" value="Jelly Rolls"/>
    <property type="match status" value="1"/>
</dbReference>
<protein>
    <submittedName>
        <fullName evidence="6">Crp/Fnr family transcriptional regulator</fullName>
    </submittedName>
</protein>
<dbReference type="SUPFAM" id="SSF51206">
    <property type="entry name" value="cAMP-binding domain-like"/>
    <property type="match status" value="1"/>
</dbReference>
<keyword evidence="3" id="KW-0804">Transcription</keyword>
<feature type="domain" description="HTH crp-type" evidence="5">
    <location>
        <begin position="120"/>
        <end position="194"/>
    </location>
</feature>
<dbReference type="InterPro" id="IPR036388">
    <property type="entry name" value="WH-like_DNA-bd_sf"/>
</dbReference>
<evidence type="ECO:0000313" key="7">
    <source>
        <dbReference type="Proteomes" id="UP001319883"/>
    </source>
</evidence>
<organism evidence="6 7">
    <name type="scientific">Modicisalibacter tunisiensis</name>
    <dbReference type="NCBI Taxonomy" id="390637"/>
    <lineage>
        <taxon>Bacteria</taxon>
        <taxon>Pseudomonadati</taxon>
        <taxon>Pseudomonadota</taxon>
        <taxon>Gammaproteobacteria</taxon>
        <taxon>Oceanospirillales</taxon>
        <taxon>Halomonadaceae</taxon>
        <taxon>Modicisalibacter</taxon>
    </lineage>
</organism>
<proteinExistence type="predicted"/>
<dbReference type="InterPro" id="IPR012318">
    <property type="entry name" value="HTH_CRP"/>
</dbReference>
<dbReference type="RefSeq" id="WP_163648143.1">
    <property type="nucleotide sequence ID" value="NZ_JAGXFD010000001.1"/>
</dbReference>
<dbReference type="InterPro" id="IPR036390">
    <property type="entry name" value="WH_DNA-bd_sf"/>
</dbReference>
<dbReference type="InterPro" id="IPR014710">
    <property type="entry name" value="RmlC-like_jellyroll"/>
</dbReference>
<dbReference type="InterPro" id="IPR050397">
    <property type="entry name" value="Env_Response_Regulators"/>
</dbReference>
<gene>
    <name evidence="6" type="ORF">KGQ91_05880</name>
</gene>
<dbReference type="PANTHER" id="PTHR24567">
    <property type="entry name" value="CRP FAMILY TRANSCRIPTIONAL REGULATORY PROTEIN"/>
    <property type="match status" value="1"/>
</dbReference>
<dbReference type="Proteomes" id="UP001319883">
    <property type="component" value="Unassembled WGS sequence"/>
</dbReference>